<comment type="cofactor">
    <cofactor evidence="1">
        <name>pantetheine 4'-phosphate</name>
        <dbReference type="ChEBI" id="CHEBI:47942"/>
    </cofactor>
</comment>
<reference evidence="6" key="1">
    <citation type="submission" date="2017-05" db="EMBL/GenBank/DDBJ databases">
        <title>Reconstruction and Characterization of a Hybrid Nucleoside Antibiotic Gene Cluster via Efficient Genetic Manipulation of Large DNA Fragments.</title>
        <authorList>
            <person name="Tan H."/>
            <person name="Tian Y."/>
            <person name="Zhuo J."/>
            <person name="Zhang J."/>
            <person name="Niu G."/>
        </authorList>
    </citation>
    <scope>NUCLEOTIDE SEQUENCE</scope>
    <source>
        <strain evidence="6">TH322</strain>
    </source>
</reference>
<dbReference type="PROSITE" id="PS50075">
    <property type="entry name" value="CARRIER"/>
    <property type="match status" value="1"/>
</dbReference>
<dbReference type="GO" id="GO:0005737">
    <property type="term" value="C:cytoplasm"/>
    <property type="evidence" value="ECO:0007669"/>
    <property type="project" value="TreeGrafter"/>
</dbReference>
<dbReference type="InterPro" id="IPR045851">
    <property type="entry name" value="AMP-bd_C_sf"/>
</dbReference>
<dbReference type="InterPro" id="IPR036736">
    <property type="entry name" value="ACP-like_sf"/>
</dbReference>
<dbReference type="EMBL" id="MF055656">
    <property type="protein sequence ID" value="ASA49430.1"/>
    <property type="molecule type" value="Genomic_DNA"/>
</dbReference>
<dbReference type="GO" id="GO:0043041">
    <property type="term" value="P:amino acid activation for nonribosomal peptide biosynthetic process"/>
    <property type="evidence" value="ECO:0007669"/>
    <property type="project" value="TreeGrafter"/>
</dbReference>
<name>A0A1Z2RWY5_9ACTN</name>
<dbReference type="Gene3D" id="3.40.50.980">
    <property type="match status" value="2"/>
</dbReference>
<proteinExistence type="inferred from homology"/>
<dbReference type="InterPro" id="IPR020845">
    <property type="entry name" value="AMP-binding_CS"/>
</dbReference>
<evidence type="ECO:0000256" key="4">
    <source>
        <dbReference type="ARBA" id="ARBA00022553"/>
    </source>
</evidence>
<dbReference type="GO" id="GO:0072330">
    <property type="term" value="P:monocarboxylic acid biosynthetic process"/>
    <property type="evidence" value="ECO:0007669"/>
    <property type="project" value="UniProtKB-ARBA"/>
</dbReference>
<keyword evidence="3" id="KW-0596">Phosphopantetheine</keyword>
<dbReference type="Pfam" id="PF03621">
    <property type="entry name" value="MbtH"/>
    <property type="match status" value="1"/>
</dbReference>
<keyword evidence="4" id="KW-0597">Phosphoprotein</keyword>
<dbReference type="CDD" id="cd05930">
    <property type="entry name" value="A_NRPS"/>
    <property type="match status" value="1"/>
</dbReference>
<dbReference type="AlphaFoldDB" id="A0A1Z2RWY5"/>
<evidence type="ECO:0000313" key="6">
    <source>
        <dbReference type="EMBL" id="ASA49430.1"/>
    </source>
</evidence>
<protein>
    <submittedName>
        <fullName evidence="6">SanO</fullName>
    </submittedName>
</protein>
<evidence type="ECO:0000256" key="2">
    <source>
        <dbReference type="ARBA" id="ARBA00006432"/>
    </source>
</evidence>
<feature type="domain" description="Carrier" evidence="5">
    <location>
        <begin position="591"/>
        <end position="666"/>
    </location>
</feature>
<dbReference type="SMART" id="SM00923">
    <property type="entry name" value="MbtH"/>
    <property type="match status" value="1"/>
</dbReference>
<dbReference type="Pfam" id="PF00501">
    <property type="entry name" value="AMP-binding"/>
    <property type="match status" value="1"/>
</dbReference>
<dbReference type="InterPro" id="IPR020806">
    <property type="entry name" value="PKS_PP-bd"/>
</dbReference>
<dbReference type="FunFam" id="3.40.50.980:FF:000001">
    <property type="entry name" value="Non-ribosomal peptide synthetase"/>
    <property type="match status" value="1"/>
</dbReference>
<dbReference type="InterPro" id="IPR010071">
    <property type="entry name" value="AA_adenyl_dom"/>
</dbReference>
<dbReference type="Gene3D" id="2.30.38.10">
    <property type="entry name" value="Luciferase, Domain 3"/>
    <property type="match status" value="1"/>
</dbReference>
<accession>A0A1Z2RWY5</accession>
<sequence length="677" mass="73094">MVNPIHDDNGACLVLVNSENRHALWADGPDVPPGWRVAHRAAGRRECLEYIGAHWPDIRPARLPDTGKDAGACLHDLFAAQVARTPGAPALIWRDHEISYRQLDDDSSKLAAYLRLRGVGPGAFVGLCVERSPQMITALLGVLKTGAAYVPLDPEYPVERLRYVLSDTGARLLLTQEPLRPLFPDHDGEILCLDQHRQDIDALAAAPAPDSPVPLPSDTAYVIHTSGSTGRPKGVLVTHRSLANHSSAVNRYFAFAPGDRVLQCRPLSFDAAAEEIFPPLLHGAALVLGSDPLRQTFRALTQQVIDTGTTFLSVPTAFWHSWVAEEDCLLRLATESALRTMIVAGEKAARQALLTWKKRVGEDIRWFNVYGPTEGTITTTVHEPGADWETGEYGSVPIGRPIDNVRTYVLDDALRPVPAGEPGELFIGGAGVAVGYLNAPQTTAERFLPDPFSGVPGSRLYRTGDLVRADADGCLEFLGRRDHQVKLRGYRIEPGEIEAVLTEHEDVRACVALVTDDGPDSALVCFVTAGGRAAPPAAELIAHLRGRLPWYMIPTAVHVLDAFPLTPNGKIDRAALLALEPDDDGEAVHIAPRTPEEAVLADIWEDILGRRGISVDADFFQVGGHSLLAASLIARIRARFDVAMTARVLFESPTIAGLAEAVTRATGDGAAARAGRS</sequence>
<dbReference type="SUPFAM" id="SSF56801">
    <property type="entry name" value="Acetyl-CoA synthetase-like"/>
    <property type="match status" value="1"/>
</dbReference>
<dbReference type="InterPro" id="IPR025110">
    <property type="entry name" value="AMP-bd_C"/>
</dbReference>
<dbReference type="Pfam" id="PF13193">
    <property type="entry name" value="AMP-binding_C"/>
    <property type="match status" value="1"/>
</dbReference>
<dbReference type="GO" id="GO:0044550">
    <property type="term" value="P:secondary metabolite biosynthetic process"/>
    <property type="evidence" value="ECO:0007669"/>
    <property type="project" value="TreeGrafter"/>
</dbReference>
<dbReference type="FunFam" id="3.40.50.12780:FF:000012">
    <property type="entry name" value="Non-ribosomal peptide synthetase"/>
    <property type="match status" value="1"/>
</dbReference>
<dbReference type="GO" id="GO:0017000">
    <property type="term" value="P:antibiotic biosynthetic process"/>
    <property type="evidence" value="ECO:0007669"/>
    <property type="project" value="UniProtKB-ARBA"/>
</dbReference>
<dbReference type="SUPFAM" id="SSF47336">
    <property type="entry name" value="ACP-like"/>
    <property type="match status" value="1"/>
</dbReference>
<dbReference type="PANTHER" id="PTHR45527">
    <property type="entry name" value="NONRIBOSOMAL PEPTIDE SYNTHETASE"/>
    <property type="match status" value="1"/>
</dbReference>
<dbReference type="InterPro" id="IPR038020">
    <property type="entry name" value="MbtH-like_sf"/>
</dbReference>
<dbReference type="SUPFAM" id="SSF160582">
    <property type="entry name" value="MbtH-like"/>
    <property type="match status" value="1"/>
</dbReference>
<dbReference type="FunFam" id="1.10.1200.10:FF:000016">
    <property type="entry name" value="Non-ribosomal peptide synthase"/>
    <property type="match status" value="1"/>
</dbReference>
<dbReference type="InterPro" id="IPR029058">
    <property type="entry name" value="AB_hydrolase_fold"/>
</dbReference>
<dbReference type="Gene3D" id="3.40.50.1820">
    <property type="entry name" value="alpha/beta hydrolase"/>
    <property type="match status" value="1"/>
</dbReference>
<dbReference type="InterPro" id="IPR009081">
    <property type="entry name" value="PP-bd_ACP"/>
</dbReference>
<dbReference type="PANTHER" id="PTHR45527:SF1">
    <property type="entry name" value="FATTY ACID SYNTHASE"/>
    <property type="match status" value="1"/>
</dbReference>
<dbReference type="InterPro" id="IPR005153">
    <property type="entry name" value="MbtH-like_dom"/>
</dbReference>
<dbReference type="PROSITE" id="PS00455">
    <property type="entry name" value="AMP_BINDING"/>
    <property type="match status" value="1"/>
</dbReference>
<dbReference type="SMART" id="SM00823">
    <property type="entry name" value="PKS_PP"/>
    <property type="match status" value="1"/>
</dbReference>
<dbReference type="FunFam" id="2.30.38.10:FF:000001">
    <property type="entry name" value="Non-ribosomal peptide synthetase PvdI"/>
    <property type="match status" value="1"/>
</dbReference>
<dbReference type="SMR" id="A0A1Z2RWY5"/>
<evidence type="ECO:0000259" key="5">
    <source>
        <dbReference type="PROSITE" id="PS50075"/>
    </source>
</evidence>
<dbReference type="InterPro" id="IPR000873">
    <property type="entry name" value="AMP-dep_synth/lig_dom"/>
</dbReference>
<dbReference type="GO" id="GO:0031177">
    <property type="term" value="F:phosphopantetheine binding"/>
    <property type="evidence" value="ECO:0007669"/>
    <property type="project" value="InterPro"/>
</dbReference>
<comment type="similarity">
    <text evidence="2">Belongs to the ATP-dependent AMP-binding enzyme family.</text>
</comment>
<organism evidence="6">
    <name type="scientific">Streptomyces ansochromogenes</name>
    <dbReference type="NCBI Taxonomy" id="115647"/>
    <lineage>
        <taxon>Bacteria</taxon>
        <taxon>Bacillati</taxon>
        <taxon>Actinomycetota</taxon>
        <taxon>Actinomycetes</taxon>
        <taxon>Kitasatosporales</taxon>
        <taxon>Streptomycetaceae</taxon>
        <taxon>Streptomyces</taxon>
    </lineage>
</organism>
<dbReference type="Pfam" id="PF00550">
    <property type="entry name" value="PP-binding"/>
    <property type="match status" value="1"/>
</dbReference>
<dbReference type="NCBIfam" id="TIGR01733">
    <property type="entry name" value="AA-adenyl-dom"/>
    <property type="match status" value="1"/>
</dbReference>
<evidence type="ECO:0000256" key="1">
    <source>
        <dbReference type="ARBA" id="ARBA00001957"/>
    </source>
</evidence>
<evidence type="ECO:0000256" key="3">
    <source>
        <dbReference type="ARBA" id="ARBA00022450"/>
    </source>
</evidence>
<dbReference type="Gene3D" id="3.90.820.10">
    <property type="entry name" value="Structural Genomics, Unknown Function 30-nov-00 1gh9 Mol_id"/>
    <property type="match status" value="1"/>
</dbReference>
<dbReference type="Gene3D" id="3.30.300.30">
    <property type="match status" value="1"/>
</dbReference>